<dbReference type="PANTHER" id="PTHR48071">
    <property type="entry name" value="SRCR DOMAIN-CONTAINING PROTEIN"/>
    <property type="match status" value="1"/>
</dbReference>
<dbReference type="Gene3D" id="3.10.250.10">
    <property type="entry name" value="SRCR-like domain"/>
    <property type="match status" value="3"/>
</dbReference>
<keyword evidence="6" id="KW-0325">Glycoprotein</keyword>
<name>A0A671WBU9_SPAAU</name>
<keyword evidence="5 7" id="KW-1015">Disulfide bond</keyword>
<evidence type="ECO:0000313" key="9">
    <source>
        <dbReference type="Ensembl" id="ENSSAUP00010036425.1"/>
    </source>
</evidence>
<feature type="domain" description="SRCR" evidence="8">
    <location>
        <begin position="85"/>
        <end position="179"/>
    </location>
</feature>
<dbReference type="SMART" id="SM00202">
    <property type="entry name" value="SR"/>
    <property type="match status" value="1"/>
</dbReference>
<dbReference type="GeneTree" id="ENSGT00940000155987"/>
<evidence type="ECO:0000256" key="7">
    <source>
        <dbReference type="PROSITE-ProRule" id="PRU00196"/>
    </source>
</evidence>
<evidence type="ECO:0000313" key="10">
    <source>
        <dbReference type="Proteomes" id="UP000472265"/>
    </source>
</evidence>
<dbReference type="InParanoid" id="A0A671WBU9"/>
<sequence length="267" mass="29160">MKLHHAWKPVDDPAFGWNLRTADVVCRQLGCGSAVSAKLKDNDVSRHVWKINADNVQSGSVLKDTASIKLKYSFTSLEITCSESVRLVNGTTLCSGRVEVKANQSWFSVCEGDFNGQNAEVVCRELGCGAPLDLVLCENTKALKWTNRFQCRGSESTLLDCESYESARTTCSPIGLTCSEPDNVQLVEGSSRCTGRLEMKLQGNWKQVDAENGDLKSAALVCAHRKCGPAVSVESKPSAARSVWDLIASRVQAGFALRECVSTRPWH</sequence>
<dbReference type="SUPFAM" id="SSF56487">
    <property type="entry name" value="SRCR-like"/>
    <property type="match status" value="3"/>
</dbReference>
<dbReference type="Ensembl" id="ENSSAUT00010038350.1">
    <property type="protein sequence ID" value="ENSSAUP00010036425.1"/>
    <property type="gene ID" value="ENSSAUG00010015386.1"/>
</dbReference>
<dbReference type="GO" id="GO:0031638">
    <property type="term" value="P:zymogen activation"/>
    <property type="evidence" value="ECO:0007669"/>
    <property type="project" value="TreeGrafter"/>
</dbReference>
<keyword evidence="3" id="KW-0732">Signal</keyword>
<reference evidence="9" key="2">
    <citation type="submission" date="2025-08" db="UniProtKB">
        <authorList>
            <consortium name="Ensembl"/>
        </authorList>
    </citation>
    <scope>IDENTIFICATION</scope>
</reference>
<dbReference type="FunFam" id="3.10.250.10:FF:000013">
    <property type="entry name" value="CD163 molecule like 1"/>
    <property type="match status" value="1"/>
</dbReference>
<dbReference type="GO" id="GO:0005615">
    <property type="term" value="C:extracellular space"/>
    <property type="evidence" value="ECO:0007669"/>
    <property type="project" value="TreeGrafter"/>
</dbReference>
<dbReference type="GO" id="GO:0004252">
    <property type="term" value="F:serine-type endopeptidase activity"/>
    <property type="evidence" value="ECO:0007669"/>
    <property type="project" value="TreeGrafter"/>
</dbReference>
<evidence type="ECO:0000256" key="5">
    <source>
        <dbReference type="ARBA" id="ARBA00023157"/>
    </source>
</evidence>
<protein>
    <recommendedName>
        <fullName evidence="8">SRCR domain-containing protein</fullName>
    </recommendedName>
</protein>
<reference evidence="9" key="3">
    <citation type="submission" date="2025-09" db="UniProtKB">
        <authorList>
            <consortium name="Ensembl"/>
        </authorList>
    </citation>
    <scope>IDENTIFICATION</scope>
</reference>
<dbReference type="AlphaFoldDB" id="A0A671WBU9"/>
<dbReference type="OMA" id="HTHNIAC"/>
<keyword evidence="10" id="KW-1185">Reference proteome</keyword>
<dbReference type="Pfam" id="PF00530">
    <property type="entry name" value="SRCR"/>
    <property type="match status" value="3"/>
</dbReference>
<reference evidence="9" key="1">
    <citation type="submission" date="2021-04" db="EMBL/GenBank/DDBJ databases">
        <authorList>
            <consortium name="Wellcome Sanger Institute Data Sharing"/>
        </authorList>
    </citation>
    <scope>NUCLEOTIDE SEQUENCE [LARGE SCALE GENOMIC DNA]</scope>
</reference>
<evidence type="ECO:0000259" key="8">
    <source>
        <dbReference type="PROSITE" id="PS50287"/>
    </source>
</evidence>
<dbReference type="PRINTS" id="PR00258">
    <property type="entry name" value="SPERACTRCPTR"/>
</dbReference>
<accession>A0A671WBU9</accession>
<dbReference type="InterPro" id="IPR036772">
    <property type="entry name" value="SRCR-like_dom_sf"/>
</dbReference>
<keyword evidence="2" id="KW-0964">Secreted</keyword>
<proteinExistence type="predicted"/>
<evidence type="ECO:0000256" key="2">
    <source>
        <dbReference type="ARBA" id="ARBA00022525"/>
    </source>
</evidence>
<dbReference type="GO" id="GO:0005886">
    <property type="term" value="C:plasma membrane"/>
    <property type="evidence" value="ECO:0007669"/>
    <property type="project" value="TreeGrafter"/>
</dbReference>
<evidence type="ECO:0000256" key="6">
    <source>
        <dbReference type="ARBA" id="ARBA00023180"/>
    </source>
</evidence>
<dbReference type="PROSITE" id="PS50287">
    <property type="entry name" value="SRCR_2"/>
    <property type="match status" value="3"/>
</dbReference>
<organism evidence="9 10">
    <name type="scientific">Sparus aurata</name>
    <name type="common">Gilthead sea bream</name>
    <dbReference type="NCBI Taxonomy" id="8175"/>
    <lineage>
        <taxon>Eukaryota</taxon>
        <taxon>Metazoa</taxon>
        <taxon>Chordata</taxon>
        <taxon>Craniata</taxon>
        <taxon>Vertebrata</taxon>
        <taxon>Euteleostomi</taxon>
        <taxon>Actinopterygii</taxon>
        <taxon>Neopterygii</taxon>
        <taxon>Teleostei</taxon>
        <taxon>Neoteleostei</taxon>
        <taxon>Acanthomorphata</taxon>
        <taxon>Eupercaria</taxon>
        <taxon>Spariformes</taxon>
        <taxon>Sparidae</taxon>
        <taxon>Sparus</taxon>
    </lineage>
</organism>
<evidence type="ECO:0000256" key="3">
    <source>
        <dbReference type="ARBA" id="ARBA00022729"/>
    </source>
</evidence>
<feature type="disulfide bond" evidence="7">
    <location>
        <begin position="151"/>
        <end position="161"/>
    </location>
</feature>
<keyword evidence="4" id="KW-0677">Repeat</keyword>
<dbReference type="Proteomes" id="UP000472265">
    <property type="component" value="Chromosome 1"/>
</dbReference>
<comment type="caution">
    <text evidence="7">Lacks conserved residue(s) required for the propagation of feature annotation.</text>
</comment>
<dbReference type="PANTHER" id="PTHR48071:SF15">
    <property type="entry name" value="SRCR DOMAIN-CONTAINING PROTEIN"/>
    <property type="match status" value="1"/>
</dbReference>
<evidence type="ECO:0000256" key="1">
    <source>
        <dbReference type="ARBA" id="ARBA00004613"/>
    </source>
</evidence>
<feature type="domain" description="SRCR" evidence="8">
    <location>
        <begin position="1"/>
        <end position="37"/>
    </location>
</feature>
<dbReference type="InterPro" id="IPR001190">
    <property type="entry name" value="SRCR"/>
</dbReference>
<feature type="domain" description="SRCR" evidence="8">
    <location>
        <begin position="184"/>
        <end position="267"/>
    </location>
</feature>
<evidence type="ECO:0000256" key="4">
    <source>
        <dbReference type="ARBA" id="ARBA00022737"/>
    </source>
</evidence>
<comment type="subcellular location">
    <subcellularLocation>
        <location evidence="1">Secreted</location>
    </subcellularLocation>
</comment>